<dbReference type="SUPFAM" id="SSF47794">
    <property type="entry name" value="Rad51 N-terminal domain-like"/>
    <property type="match status" value="1"/>
</dbReference>
<organism evidence="2">
    <name type="scientific">marine metagenome</name>
    <dbReference type="NCBI Taxonomy" id="408172"/>
    <lineage>
        <taxon>unclassified sequences</taxon>
        <taxon>metagenomes</taxon>
        <taxon>ecological metagenomes</taxon>
    </lineage>
</organism>
<feature type="coiled-coil region" evidence="1">
    <location>
        <begin position="29"/>
        <end position="63"/>
    </location>
</feature>
<dbReference type="GO" id="GO:0000166">
    <property type="term" value="F:nucleotide binding"/>
    <property type="evidence" value="ECO:0007669"/>
    <property type="project" value="InterPro"/>
</dbReference>
<dbReference type="Gene3D" id="1.10.150.20">
    <property type="entry name" value="5' to 3' exonuclease, C-terminal subdomain"/>
    <property type="match status" value="1"/>
</dbReference>
<dbReference type="InterPro" id="IPR010995">
    <property type="entry name" value="DNA_repair_Rad51/TF_NusA_a-hlx"/>
</dbReference>
<name>A0A381S838_9ZZZZ</name>
<evidence type="ECO:0008006" key="3">
    <source>
        <dbReference type="Google" id="ProtNLM"/>
    </source>
</evidence>
<dbReference type="AlphaFoldDB" id="A0A381S838"/>
<evidence type="ECO:0000256" key="1">
    <source>
        <dbReference type="SAM" id="Coils"/>
    </source>
</evidence>
<feature type="coiled-coil region" evidence="1">
    <location>
        <begin position="92"/>
        <end position="126"/>
    </location>
</feature>
<protein>
    <recommendedName>
        <fullName evidence="3">Helix-hairpin-helix DNA-binding motif class 1 domain-containing protein</fullName>
    </recommendedName>
</protein>
<keyword evidence="1" id="KW-0175">Coiled coil</keyword>
<sequence length="233" mass="25903">MADGNEQSAQLESALTHEQQRLEKLWDAYEQQEQDLNASLDRINRLESDLETKQAMVQSLEELLGERDGRVRELEIDRQRQAKIEAEYGPRVEALEERVADQTEKYDRLLSITQEMEEELEFAKQAVRARDAWFNLNVSSLEAIADVSKEWRSIQSGNFPAPASGGGPGGSKADFITEVSKLKGLGKVKAEQLYDSGFHSIGELKAASLDDISGVSGFTKLTAQKIVDGAKSL</sequence>
<dbReference type="EMBL" id="UINC01002725">
    <property type="protein sequence ID" value="SUZ99669.1"/>
    <property type="molecule type" value="Genomic_DNA"/>
</dbReference>
<accession>A0A381S838</accession>
<proteinExistence type="predicted"/>
<dbReference type="Pfam" id="PF14520">
    <property type="entry name" value="HHH_5"/>
    <property type="match status" value="1"/>
</dbReference>
<evidence type="ECO:0000313" key="2">
    <source>
        <dbReference type="EMBL" id="SUZ99669.1"/>
    </source>
</evidence>
<reference evidence="2" key="1">
    <citation type="submission" date="2018-05" db="EMBL/GenBank/DDBJ databases">
        <authorList>
            <person name="Lanie J.A."/>
            <person name="Ng W.-L."/>
            <person name="Kazmierczak K.M."/>
            <person name="Andrzejewski T.M."/>
            <person name="Davidsen T.M."/>
            <person name="Wayne K.J."/>
            <person name="Tettelin H."/>
            <person name="Glass J.I."/>
            <person name="Rusch D."/>
            <person name="Podicherti R."/>
            <person name="Tsui H.-C.T."/>
            <person name="Winkler M.E."/>
        </authorList>
    </citation>
    <scope>NUCLEOTIDE SEQUENCE</scope>
</reference>
<gene>
    <name evidence="2" type="ORF">METZ01_LOCUS52523</name>
</gene>